<comment type="caution">
    <text evidence="2">The sequence shown here is derived from an EMBL/GenBank/DDBJ whole genome shotgun (WGS) entry which is preliminary data.</text>
</comment>
<dbReference type="EMBL" id="BGZL01000003">
    <property type="protein sequence ID" value="GBQ00057.1"/>
    <property type="molecule type" value="Genomic_DNA"/>
</dbReference>
<name>A0A388STX8_9ACTN</name>
<reference evidence="2 3" key="1">
    <citation type="submission" date="2018-07" db="EMBL/GenBank/DDBJ databases">
        <title>Whole Genome Shotgun Sequence of Streptomyces spongiicola strain 531S.</title>
        <authorList>
            <person name="Dohra H."/>
            <person name="Kodani S."/>
        </authorList>
    </citation>
    <scope>NUCLEOTIDE SEQUENCE [LARGE SCALE GENOMIC DNA]</scope>
    <source>
        <strain evidence="2 3">531S</strain>
    </source>
</reference>
<feature type="region of interest" description="Disordered" evidence="1">
    <location>
        <begin position="1"/>
        <end position="22"/>
    </location>
</feature>
<accession>A0A388STX8</accession>
<evidence type="ECO:0000256" key="1">
    <source>
        <dbReference type="SAM" id="MobiDB-lite"/>
    </source>
</evidence>
<dbReference type="Proteomes" id="UP000265354">
    <property type="component" value="Unassembled WGS sequence"/>
</dbReference>
<proteinExistence type="predicted"/>
<evidence type="ECO:0000313" key="3">
    <source>
        <dbReference type="Proteomes" id="UP000265354"/>
    </source>
</evidence>
<organism evidence="2 3">
    <name type="scientific">Streptomyces spongiicola</name>
    <dbReference type="NCBI Taxonomy" id="1690221"/>
    <lineage>
        <taxon>Bacteria</taxon>
        <taxon>Bacillati</taxon>
        <taxon>Actinomycetota</taxon>
        <taxon>Actinomycetes</taxon>
        <taxon>Kitasatosporales</taxon>
        <taxon>Streptomycetaceae</taxon>
        <taxon>Streptomyces</taxon>
    </lineage>
</organism>
<dbReference type="AlphaFoldDB" id="A0A388STX8"/>
<gene>
    <name evidence="2" type="ORF">SSP531S_14650</name>
</gene>
<feature type="compositionally biased region" description="Basic and acidic residues" evidence="1">
    <location>
        <begin position="1"/>
        <end position="14"/>
    </location>
</feature>
<evidence type="ECO:0000313" key="2">
    <source>
        <dbReference type="EMBL" id="GBQ00057.1"/>
    </source>
</evidence>
<sequence>MALRFVGKDPESGDHGSPAVWVDQEPKDLVIQGWTADERTTGESSRDVPIPGHESVIRVPKRMIPLLREALRVAESD</sequence>
<protein>
    <submittedName>
        <fullName evidence="2">Uncharacterized protein</fullName>
    </submittedName>
</protein>